<organism evidence="1 2">
    <name type="scientific">Streblomastix strix</name>
    <dbReference type="NCBI Taxonomy" id="222440"/>
    <lineage>
        <taxon>Eukaryota</taxon>
        <taxon>Metamonada</taxon>
        <taxon>Preaxostyla</taxon>
        <taxon>Oxymonadida</taxon>
        <taxon>Streblomastigidae</taxon>
        <taxon>Streblomastix</taxon>
    </lineage>
</organism>
<protein>
    <submittedName>
        <fullName evidence="1">Uncharacterized protein</fullName>
    </submittedName>
</protein>
<sequence>MVIFNREIESGIWEFTGKVTKMKYQFGIGIVDARQNLIPHPYDYENKNENNDEVRIVVDLKSELHTLFLIINNKIQPFCVMNIPDKVKFMFFFSTKDDEWEFVSLRELDRQLDINQIDARRRFEY</sequence>
<accession>A0A5J4VAY7</accession>
<evidence type="ECO:0000313" key="1">
    <source>
        <dbReference type="EMBL" id="KAA6379611.1"/>
    </source>
</evidence>
<proteinExistence type="predicted"/>
<gene>
    <name evidence="1" type="ORF">EZS28_024862</name>
</gene>
<comment type="caution">
    <text evidence="1">The sequence shown here is derived from an EMBL/GenBank/DDBJ whole genome shotgun (WGS) entry which is preliminary data.</text>
</comment>
<evidence type="ECO:0000313" key="2">
    <source>
        <dbReference type="Proteomes" id="UP000324800"/>
    </source>
</evidence>
<dbReference type="AlphaFoldDB" id="A0A5J4VAY7"/>
<reference evidence="1 2" key="1">
    <citation type="submission" date="2019-03" db="EMBL/GenBank/DDBJ databases">
        <title>Single cell metagenomics reveals metabolic interactions within the superorganism composed of flagellate Streblomastix strix and complex community of Bacteroidetes bacteria on its surface.</title>
        <authorList>
            <person name="Treitli S.C."/>
            <person name="Kolisko M."/>
            <person name="Husnik F."/>
            <person name="Keeling P."/>
            <person name="Hampl V."/>
        </authorList>
    </citation>
    <scope>NUCLEOTIDE SEQUENCE [LARGE SCALE GENOMIC DNA]</scope>
    <source>
        <strain evidence="1">ST1C</strain>
    </source>
</reference>
<dbReference type="Proteomes" id="UP000324800">
    <property type="component" value="Unassembled WGS sequence"/>
</dbReference>
<dbReference type="EMBL" id="SNRW01008383">
    <property type="protein sequence ID" value="KAA6379611.1"/>
    <property type="molecule type" value="Genomic_DNA"/>
</dbReference>
<name>A0A5J4VAY7_9EUKA</name>